<gene>
    <name evidence="1" type="ORF">OESDEN_15919</name>
</gene>
<name>A0A0B1SHG0_OESDE</name>
<dbReference type="OrthoDB" id="10537304at2759"/>
<keyword evidence="2" id="KW-1185">Reference proteome</keyword>
<proteinExistence type="predicted"/>
<organism evidence="1 2">
    <name type="scientific">Oesophagostomum dentatum</name>
    <name type="common">Nodular worm</name>
    <dbReference type="NCBI Taxonomy" id="61180"/>
    <lineage>
        <taxon>Eukaryota</taxon>
        <taxon>Metazoa</taxon>
        <taxon>Ecdysozoa</taxon>
        <taxon>Nematoda</taxon>
        <taxon>Chromadorea</taxon>
        <taxon>Rhabditida</taxon>
        <taxon>Rhabditina</taxon>
        <taxon>Rhabditomorpha</taxon>
        <taxon>Strongyloidea</taxon>
        <taxon>Strongylidae</taxon>
        <taxon>Oesophagostomum</taxon>
    </lineage>
</organism>
<dbReference type="Proteomes" id="UP000053660">
    <property type="component" value="Unassembled WGS sequence"/>
</dbReference>
<evidence type="ECO:0000313" key="2">
    <source>
        <dbReference type="Proteomes" id="UP000053660"/>
    </source>
</evidence>
<dbReference type="EMBL" id="KN568843">
    <property type="protein sequence ID" value="KHJ84369.1"/>
    <property type="molecule type" value="Genomic_DNA"/>
</dbReference>
<evidence type="ECO:0000313" key="1">
    <source>
        <dbReference type="EMBL" id="KHJ84369.1"/>
    </source>
</evidence>
<reference evidence="1 2" key="1">
    <citation type="submission" date="2014-03" db="EMBL/GenBank/DDBJ databases">
        <title>Draft genome of the hookworm Oesophagostomum dentatum.</title>
        <authorList>
            <person name="Mitreva M."/>
        </authorList>
    </citation>
    <scope>NUCLEOTIDE SEQUENCE [LARGE SCALE GENOMIC DNA]</scope>
    <source>
        <strain evidence="1 2">OD-Hann</strain>
    </source>
</reference>
<sequence>MKILMLSPSDIKRWREIVYTDRTRPASLYSLDEEELQLDEQEMAELRTLEQILSELRQAIASRMNAVPLK</sequence>
<dbReference type="AlphaFoldDB" id="A0A0B1SHG0"/>
<accession>A0A0B1SHG0</accession>
<protein>
    <submittedName>
        <fullName evidence="1">Uncharacterized protein</fullName>
    </submittedName>
</protein>